<feature type="compositionally biased region" description="Basic and acidic residues" evidence="3">
    <location>
        <begin position="452"/>
        <end position="468"/>
    </location>
</feature>
<sequence length="511" mass="58869">MTPISSILFYITLTASTTAAGVLDDQPYCAVRYRRLCQGKGRHVGCQFPDPGPGDSCKNYSPIKFHNDLKHFITHYINRRRQRIAAGTERVRGGAHLPKPEVMMLVEWDRELALLAQRLADQCTFVHDDCRATVRYPYAGQTVGEVRWRRSSDSDTLTAQRAIRRVFDAWWGERRRVQPHQLTAPFRMTAKGAIWGHFSQLAVWSLRAVGCGAVRHGTSNPRLLLVCDFSHTNMLGQRTLTPGPMIPCPIHTLRKSRSAYPLLCAPVRHPVVTEQYESETDDDMLETNDERTVNDEDDDDDVEAKTQSFKNVTKMTKAQLQGKKSTRRKDWRKLTELMEQLMDAQTNDDHSLVFRTTKRRKTTKGLFLDKLDQELDGRKKAQHKSGRYQYWQPTSTEEWRARSMEEYESVPTKSREQTSILLGEGEPQFRRFTDMPTTSSEPALVVRHKWKQTRDRPQRSQRSSEHTSHTAHAPVFSCCHDVGPRRRGPTISRHRVQSQLDAKTELNDRTI</sequence>
<accession>A0ABD0SDV5</accession>
<dbReference type="Pfam" id="PF00188">
    <property type="entry name" value="CAP"/>
    <property type="match status" value="1"/>
</dbReference>
<feature type="chain" id="PRO_5044812125" description="SCP domain-containing protein" evidence="4">
    <location>
        <begin position="20"/>
        <end position="511"/>
    </location>
</feature>
<dbReference type="GO" id="GO:0005576">
    <property type="term" value="C:extracellular region"/>
    <property type="evidence" value="ECO:0007669"/>
    <property type="project" value="UniProtKB-SubCell"/>
</dbReference>
<dbReference type="SUPFAM" id="SSF55797">
    <property type="entry name" value="PR-1-like"/>
    <property type="match status" value="1"/>
</dbReference>
<dbReference type="PRINTS" id="PR00838">
    <property type="entry name" value="V5ALLERGEN"/>
</dbReference>
<dbReference type="Gene3D" id="3.40.33.10">
    <property type="entry name" value="CAP"/>
    <property type="match status" value="1"/>
</dbReference>
<dbReference type="InterPro" id="IPR002413">
    <property type="entry name" value="V5_allergen-like"/>
</dbReference>
<evidence type="ECO:0000313" key="6">
    <source>
        <dbReference type="EMBL" id="KAL0811493.1"/>
    </source>
</evidence>
<dbReference type="PANTHER" id="PTHR10334">
    <property type="entry name" value="CYSTEINE-RICH SECRETORY PROTEIN-RELATED"/>
    <property type="match status" value="1"/>
</dbReference>
<feature type="region of interest" description="Disordered" evidence="3">
    <location>
        <begin position="276"/>
        <end position="304"/>
    </location>
</feature>
<dbReference type="InterPro" id="IPR001283">
    <property type="entry name" value="CRISP-related"/>
</dbReference>
<evidence type="ECO:0000259" key="5">
    <source>
        <dbReference type="SMART" id="SM00198"/>
    </source>
</evidence>
<evidence type="ECO:0000256" key="1">
    <source>
        <dbReference type="ARBA" id="ARBA00004613"/>
    </source>
</evidence>
<keyword evidence="4" id="KW-0732">Signal</keyword>
<dbReference type="Proteomes" id="UP001549921">
    <property type="component" value="Unassembled WGS sequence"/>
</dbReference>
<dbReference type="InterPro" id="IPR014044">
    <property type="entry name" value="CAP_dom"/>
</dbReference>
<comment type="caution">
    <text evidence="6">The sequence shown here is derived from an EMBL/GenBank/DDBJ whole genome shotgun (WGS) entry which is preliminary data.</text>
</comment>
<reference evidence="6 7" key="1">
    <citation type="submission" date="2024-06" db="EMBL/GenBank/DDBJ databases">
        <title>A chromosome-level genome assembly of beet webworm, Loxostege sticticalis.</title>
        <authorList>
            <person name="Zhang Y."/>
        </authorList>
    </citation>
    <scope>NUCLEOTIDE SEQUENCE [LARGE SCALE GENOMIC DNA]</scope>
    <source>
        <strain evidence="6">AQ028</strain>
        <tissue evidence="6">Male pupae</tissue>
    </source>
</reference>
<keyword evidence="2" id="KW-0964">Secreted</keyword>
<dbReference type="AlphaFoldDB" id="A0ABD0SDV5"/>
<organism evidence="6 7">
    <name type="scientific">Loxostege sticticalis</name>
    <name type="common">Beet webworm moth</name>
    <dbReference type="NCBI Taxonomy" id="481309"/>
    <lineage>
        <taxon>Eukaryota</taxon>
        <taxon>Metazoa</taxon>
        <taxon>Ecdysozoa</taxon>
        <taxon>Arthropoda</taxon>
        <taxon>Hexapoda</taxon>
        <taxon>Insecta</taxon>
        <taxon>Pterygota</taxon>
        <taxon>Neoptera</taxon>
        <taxon>Endopterygota</taxon>
        <taxon>Lepidoptera</taxon>
        <taxon>Glossata</taxon>
        <taxon>Ditrysia</taxon>
        <taxon>Pyraloidea</taxon>
        <taxon>Crambidae</taxon>
        <taxon>Pyraustinae</taxon>
        <taxon>Loxostege</taxon>
    </lineage>
</organism>
<protein>
    <recommendedName>
        <fullName evidence="5">SCP domain-containing protein</fullName>
    </recommendedName>
</protein>
<evidence type="ECO:0000256" key="2">
    <source>
        <dbReference type="ARBA" id="ARBA00022525"/>
    </source>
</evidence>
<comment type="subcellular location">
    <subcellularLocation>
        <location evidence="1">Secreted</location>
    </subcellularLocation>
</comment>
<feature type="domain" description="SCP" evidence="5">
    <location>
        <begin position="67"/>
        <end position="236"/>
    </location>
</feature>
<evidence type="ECO:0000313" key="7">
    <source>
        <dbReference type="Proteomes" id="UP001549921"/>
    </source>
</evidence>
<proteinExistence type="predicted"/>
<evidence type="ECO:0000256" key="4">
    <source>
        <dbReference type="SAM" id="SignalP"/>
    </source>
</evidence>
<feature type="signal peptide" evidence="4">
    <location>
        <begin position="1"/>
        <end position="19"/>
    </location>
</feature>
<evidence type="ECO:0000256" key="3">
    <source>
        <dbReference type="SAM" id="MobiDB-lite"/>
    </source>
</evidence>
<feature type="compositionally biased region" description="Acidic residues" evidence="3">
    <location>
        <begin position="276"/>
        <end position="287"/>
    </location>
</feature>
<feature type="region of interest" description="Disordered" evidence="3">
    <location>
        <begin position="448"/>
        <end position="492"/>
    </location>
</feature>
<name>A0ABD0SDV5_LOXSC</name>
<dbReference type="InterPro" id="IPR035940">
    <property type="entry name" value="CAP_sf"/>
</dbReference>
<dbReference type="CDD" id="cd05380">
    <property type="entry name" value="CAP_euk"/>
    <property type="match status" value="1"/>
</dbReference>
<dbReference type="SMART" id="SM00198">
    <property type="entry name" value="SCP"/>
    <property type="match status" value="1"/>
</dbReference>
<dbReference type="EMBL" id="JBEDNZ010000024">
    <property type="protein sequence ID" value="KAL0811493.1"/>
    <property type="molecule type" value="Genomic_DNA"/>
</dbReference>
<gene>
    <name evidence="6" type="ORF">ABMA28_009887</name>
</gene>